<gene>
    <name evidence="3" type="ORF">HSB1_22570</name>
</gene>
<dbReference type="EMBL" id="ALJD01000006">
    <property type="protein sequence ID" value="EJN58836.1"/>
    <property type="molecule type" value="Genomic_DNA"/>
</dbReference>
<keyword evidence="2" id="KW-0812">Transmembrane</keyword>
<organism evidence="3 4">
    <name type="scientific">Halogranum salarium B-1</name>
    <dbReference type="NCBI Taxonomy" id="1210908"/>
    <lineage>
        <taxon>Archaea</taxon>
        <taxon>Methanobacteriati</taxon>
        <taxon>Methanobacteriota</taxon>
        <taxon>Stenosarchaea group</taxon>
        <taxon>Halobacteria</taxon>
        <taxon>Halobacteriales</taxon>
        <taxon>Haloferacaceae</taxon>
    </lineage>
</organism>
<evidence type="ECO:0000313" key="4">
    <source>
        <dbReference type="Proteomes" id="UP000007813"/>
    </source>
</evidence>
<protein>
    <submittedName>
        <fullName evidence="3">Uncharacterized protein</fullName>
    </submittedName>
</protein>
<reference evidence="3 4" key="1">
    <citation type="journal article" date="2012" name="J. Bacteriol.">
        <title>Draft Genome Sequence of the Extremely Halophilic Archaeon Halogranum salarium B-1T.</title>
        <authorList>
            <person name="Kim K.K."/>
            <person name="Lee K.C."/>
            <person name="Lee J.S."/>
        </authorList>
    </citation>
    <scope>NUCLEOTIDE SEQUENCE [LARGE SCALE GENOMIC DNA]</scope>
    <source>
        <strain evidence="3 4">B-1</strain>
    </source>
</reference>
<dbReference type="OrthoDB" id="381886at2157"/>
<feature type="region of interest" description="Disordered" evidence="1">
    <location>
        <begin position="144"/>
        <end position="164"/>
    </location>
</feature>
<feature type="compositionally biased region" description="Acidic residues" evidence="1">
    <location>
        <begin position="147"/>
        <end position="164"/>
    </location>
</feature>
<keyword evidence="2" id="KW-1133">Transmembrane helix</keyword>
<comment type="caution">
    <text evidence="3">The sequence shown here is derived from an EMBL/GenBank/DDBJ whole genome shotgun (WGS) entry which is preliminary data.</text>
</comment>
<dbReference type="AlphaFoldDB" id="J3JF19"/>
<dbReference type="RefSeq" id="WP_009367339.1">
    <property type="nucleotide sequence ID" value="NZ_ALJD01000006.1"/>
</dbReference>
<keyword evidence="2" id="KW-0472">Membrane</keyword>
<evidence type="ECO:0000256" key="2">
    <source>
        <dbReference type="SAM" id="Phobius"/>
    </source>
</evidence>
<sequence>MAPDPGVGLTLLFQAALLGVVATAIFVVGTVLAPPKWVESPDGASRWVEEARLVVRETQQVLDDGESRSYDRLQRRLLPLSSRLDRHAEIAPPTVDDRLVVGLTELGYGCRAVGMELTRAERLDWSAPGGDVVATRTVAAELAVALDGDDGDGDDDSEDTEEGT</sequence>
<feature type="transmembrane region" description="Helical" evidence="2">
    <location>
        <begin position="12"/>
        <end position="33"/>
    </location>
</feature>
<evidence type="ECO:0000256" key="1">
    <source>
        <dbReference type="SAM" id="MobiDB-lite"/>
    </source>
</evidence>
<dbReference type="Proteomes" id="UP000007813">
    <property type="component" value="Unassembled WGS sequence"/>
</dbReference>
<accession>J3JF19</accession>
<proteinExistence type="predicted"/>
<evidence type="ECO:0000313" key="3">
    <source>
        <dbReference type="EMBL" id="EJN58836.1"/>
    </source>
</evidence>
<name>J3JF19_9EURY</name>